<keyword evidence="5 7" id="KW-0560">Oxidoreductase</keyword>
<protein>
    <recommendedName>
        <fullName evidence="2">Probable nitronate monooxygenase</fullName>
    </recommendedName>
</protein>
<comment type="caution">
    <text evidence="7">The sequence shown here is derived from an EMBL/GenBank/DDBJ whole genome shotgun (WGS) entry which is preliminary data.</text>
</comment>
<dbReference type="PANTHER" id="PTHR32332:SF38">
    <property type="entry name" value="MONOOXYGENASE RV1533-RELATED"/>
    <property type="match status" value="1"/>
</dbReference>
<dbReference type="Pfam" id="PF03060">
    <property type="entry name" value="NMO"/>
    <property type="match status" value="1"/>
</dbReference>
<dbReference type="GO" id="GO:0004497">
    <property type="term" value="F:monooxygenase activity"/>
    <property type="evidence" value="ECO:0007669"/>
    <property type="project" value="UniProtKB-KW"/>
</dbReference>
<comment type="function">
    <text evidence="1">Nitronate monooxygenase that uses molecular oxygen to catalyze the oxidative denitrification of alkyl nitronates. Acts on propionate 3-nitronate (P3N), the presumed physiological substrate. Probably functions in the detoxification of P3N, a metabolic poison produced by plants and fungi as a defense mechanism.</text>
</comment>
<evidence type="ECO:0000256" key="4">
    <source>
        <dbReference type="ARBA" id="ARBA00022643"/>
    </source>
</evidence>
<dbReference type="Gene3D" id="3.20.20.70">
    <property type="entry name" value="Aldolase class I"/>
    <property type="match status" value="1"/>
</dbReference>
<dbReference type="InterPro" id="IPR004136">
    <property type="entry name" value="NMO"/>
</dbReference>
<organism evidence="7 8">
    <name type="scientific">Neobacillus driksii</name>
    <dbReference type="NCBI Taxonomy" id="3035913"/>
    <lineage>
        <taxon>Bacteria</taxon>
        <taxon>Bacillati</taxon>
        <taxon>Bacillota</taxon>
        <taxon>Bacilli</taxon>
        <taxon>Bacillales</taxon>
        <taxon>Bacillaceae</taxon>
        <taxon>Neobacillus</taxon>
    </lineage>
</organism>
<name>A0ABV4YUK7_9BACI</name>
<sequence length="382" mass="40967">MKKNSICEQFGLEYPIFAFTHSPDVVISVSNAGGMGVLGASGMTPEEFDSAMKRITNACPEKAFGVDLILPNKYVGMEDGGLSLEALEKHIPKGHRDFVNKLLEEYEVGELEDQEKLASLSAKAGSSVSLSGARALANIAFKYPIKLLVNALGTFPEEFRERAHAQGIKVGALVGQVRHALKQKDAGVDIIIAQGYEAGGHTGDIANTVLVPQVVDAVAPIPVLMAGGVADGRQIAAAMALGAQGVWTGSIWLMTEESETHPVVKKKFAEATSADTLRSRSSTGKHARQLKSSWTDAWEDSKNPDPLPMPLHGMLISDAKLRIEQDALKAKKGATELINYFVGQNVGMLNEERPAAEVLQKLTKEYEETMGKLGSPTTSSIK</sequence>
<reference evidence="7 8" key="1">
    <citation type="submission" date="2024-05" db="EMBL/GenBank/DDBJ databases">
        <authorList>
            <person name="Venkateswaran K."/>
        </authorList>
    </citation>
    <scope>NUCLEOTIDE SEQUENCE [LARGE SCALE GENOMIC DNA]</scope>
    <source>
        <strain evidence="7 8">179-C4-2-HS</strain>
    </source>
</reference>
<feature type="region of interest" description="Disordered" evidence="6">
    <location>
        <begin position="276"/>
        <end position="305"/>
    </location>
</feature>
<evidence type="ECO:0000256" key="1">
    <source>
        <dbReference type="ARBA" id="ARBA00003535"/>
    </source>
</evidence>
<dbReference type="InterPro" id="IPR013785">
    <property type="entry name" value="Aldolase_TIM"/>
</dbReference>
<dbReference type="RefSeq" id="WP_306072909.1">
    <property type="nucleotide sequence ID" value="NZ_JAROBZ020000001.1"/>
</dbReference>
<proteinExistence type="predicted"/>
<evidence type="ECO:0000256" key="5">
    <source>
        <dbReference type="ARBA" id="ARBA00023002"/>
    </source>
</evidence>
<evidence type="ECO:0000256" key="6">
    <source>
        <dbReference type="SAM" id="MobiDB-lite"/>
    </source>
</evidence>
<dbReference type="SUPFAM" id="SSF51412">
    <property type="entry name" value="Inosine monophosphate dehydrogenase (IMPDH)"/>
    <property type="match status" value="1"/>
</dbReference>
<dbReference type="PANTHER" id="PTHR32332">
    <property type="entry name" value="2-NITROPROPANE DIOXYGENASE"/>
    <property type="match status" value="1"/>
</dbReference>
<dbReference type="CDD" id="cd04730">
    <property type="entry name" value="NPD_like"/>
    <property type="match status" value="1"/>
</dbReference>
<dbReference type="EMBL" id="JAROBZ020000001">
    <property type="protein sequence ID" value="MFB3168542.1"/>
    <property type="molecule type" value="Genomic_DNA"/>
</dbReference>
<keyword evidence="3" id="KW-0285">Flavoprotein</keyword>
<evidence type="ECO:0000313" key="7">
    <source>
        <dbReference type="EMBL" id="MFB3168542.1"/>
    </source>
</evidence>
<evidence type="ECO:0000256" key="3">
    <source>
        <dbReference type="ARBA" id="ARBA00022630"/>
    </source>
</evidence>
<keyword evidence="7" id="KW-0503">Monooxygenase</keyword>
<accession>A0ABV4YUK7</accession>
<dbReference type="Proteomes" id="UP001241748">
    <property type="component" value="Unassembled WGS sequence"/>
</dbReference>
<evidence type="ECO:0000256" key="2">
    <source>
        <dbReference type="ARBA" id="ARBA00013457"/>
    </source>
</evidence>
<keyword evidence="4" id="KW-0288">FMN</keyword>
<keyword evidence="8" id="KW-1185">Reference proteome</keyword>
<evidence type="ECO:0000313" key="8">
    <source>
        <dbReference type="Proteomes" id="UP001241748"/>
    </source>
</evidence>
<gene>
    <name evidence="7" type="ORF">P5G62_015605</name>
</gene>